<accession>A0A077WHL7</accession>
<keyword evidence="5 6" id="KW-0067">ATP-binding</keyword>
<evidence type="ECO:0000256" key="4">
    <source>
        <dbReference type="ARBA" id="ARBA00022777"/>
    </source>
</evidence>
<dbReference type="PROSITE" id="PS50011">
    <property type="entry name" value="PROTEIN_KINASE_DOM"/>
    <property type="match status" value="1"/>
</dbReference>
<dbReference type="EMBL" id="LK023318">
    <property type="protein sequence ID" value="CDS06112.1"/>
    <property type="molecule type" value="Genomic_DNA"/>
</dbReference>
<gene>
    <name evidence="10" type="ORF">LRAMOSA08640</name>
</gene>
<evidence type="ECO:0000256" key="3">
    <source>
        <dbReference type="ARBA" id="ARBA00022741"/>
    </source>
</evidence>
<dbReference type="PANTHER" id="PTHR45646">
    <property type="entry name" value="SERINE/THREONINE-PROTEIN KINASE DOA-RELATED"/>
    <property type="match status" value="1"/>
</dbReference>
<evidence type="ECO:0000259" key="9">
    <source>
        <dbReference type="PROSITE" id="PS50011"/>
    </source>
</evidence>
<evidence type="ECO:0000256" key="5">
    <source>
        <dbReference type="ARBA" id="ARBA00022840"/>
    </source>
</evidence>
<dbReference type="AlphaFoldDB" id="A0A077WHL7"/>
<dbReference type="GO" id="GO:0004674">
    <property type="term" value="F:protein serine/threonine kinase activity"/>
    <property type="evidence" value="ECO:0007669"/>
    <property type="project" value="UniProtKB-KW"/>
</dbReference>
<dbReference type="PANTHER" id="PTHR45646:SF11">
    <property type="entry name" value="SERINE_THREONINE-PROTEIN KINASE DOA"/>
    <property type="match status" value="1"/>
</dbReference>
<dbReference type="InterPro" id="IPR000719">
    <property type="entry name" value="Prot_kinase_dom"/>
</dbReference>
<evidence type="ECO:0000256" key="7">
    <source>
        <dbReference type="RuleBase" id="RU000304"/>
    </source>
</evidence>
<keyword evidence="4" id="KW-0418">Kinase</keyword>
<feature type="region of interest" description="Disordered" evidence="8">
    <location>
        <begin position="1"/>
        <end position="27"/>
    </location>
</feature>
<evidence type="ECO:0000313" key="10">
    <source>
        <dbReference type="EMBL" id="CDS06112.1"/>
    </source>
</evidence>
<organism evidence="10">
    <name type="scientific">Lichtheimia ramosa</name>
    <dbReference type="NCBI Taxonomy" id="688394"/>
    <lineage>
        <taxon>Eukaryota</taxon>
        <taxon>Fungi</taxon>
        <taxon>Fungi incertae sedis</taxon>
        <taxon>Mucoromycota</taxon>
        <taxon>Mucoromycotina</taxon>
        <taxon>Mucoromycetes</taxon>
        <taxon>Mucorales</taxon>
        <taxon>Lichtheimiaceae</taxon>
        <taxon>Lichtheimia</taxon>
    </lineage>
</organism>
<dbReference type="PROSITE" id="PS00107">
    <property type="entry name" value="PROTEIN_KINASE_ATP"/>
    <property type="match status" value="1"/>
</dbReference>
<dbReference type="InterPro" id="IPR011009">
    <property type="entry name" value="Kinase-like_dom_sf"/>
</dbReference>
<dbReference type="Pfam" id="PF00069">
    <property type="entry name" value="Pkinase"/>
    <property type="match status" value="1"/>
</dbReference>
<dbReference type="PROSITE" id="PS00108">
    <property type="entry name" value="PROTEIN_KINASE_ST"/>
    <property type="match status" value="1"/>
</dbReference>
<sequence length="424" mass="48447">MSSFAIPQPTWVGNEPYAPPSSRTRSKRKLAASPRTHYAAAAATTTGAAVVSHRSTNINAIRKQHPSYNDKDGHLVFHANTLLDGRYKTISIVGKGTYGQVFKCYDVVLDKLCAIKVIRAIPKYVEASRIEIRILQALRDYDPSNQKKCIQLRASFHHDDHVCMVFDLLKMSVYDFMKHNHFLPFPLYHIRSMGLQLLSSVAFLHSQKLIHTDIKPENMMLKDTSSKQQSLTVFDNEANQPVTVHRQVLLDTDMQLIDFGSATFENEYHSAIVSTRHYRAPEVILNLGWSYPCDIWSIGCVLFELCIGEPLFQTKQDHQHLALMEKMISRFPTHIMTHPSAKKYFDARGLVRTSDKADIDDVESIQMAKPLHAQLPQQNSLPYKQFADLLYKMLDIDPNTRITAEQALQHPFFTQRPQSNSCYR</sequence>
<dbReference type="CDD" id="cd14134">
    <property type="entry name" value="PKc_CLK"/>
    <property type="match status" value="1"/>
</dbReference>
<name>A0A077WHL7_9FUNG</name>
<evidence type="ECO:0000256" key="8">
    <source>
        <dbReference type="SAM" id="MobiDB-lite"/>
    </source>
</evidence>
<dbReference type="GO" id="GO:0005524">
    <property type="term" value="F:ATP binding"/>
    <property type="evidence" value="ECO:0007669"/>
    <property type="project" value="UniProtKB-UniRule"/>
</dbReference>
<protein>
    <recommendedName>
        <fullName evidence="9">Protein kinase domain-containing protein</fullName>
    </recommendedName>
</protein>
<evidence type="ECO:0000256" key="2">
    <source>
        <dbReference type="ARBA" id="ARBA00022679"/>
    </source>
</evidence>
<dbReference type="Gene3D" id="3.30.200.20">
    <property type="entry name" value="Phosphorylase Kinase, domain 1"/>
    <property type="match status" value="1"/>
</dbReference>
<dbReference type="InterPro" id="IPR051175">
    <property type="entry name" value="CLK_kinases"/>
</dbReference>
<reference evidence="10" key="1">
    <citation type="journal article" date="2014" name="Genome Announc.">
        <title>De novo whole-genome sequence and genome annotation of Lichtheimia ramosa.</title>
        <authorList>
            <person name="Linde J."/>
            <person name="Schwartze V."/>
            <person name="Binder U."/>
            <person name="Lass-Florl C."/>
            <person name="Voigt K."/>
            <person name="Horn F."/>
        </authorList>
    </citation>
    <scope>NUCLEOTIDE SEQUENCE</scope>
    <source>
        <strain evidence="10">JMRC FSU:6197</strain>
    </source>
</reference>
<dbReference type="Gene3D" id="1.10.510.10">
    <property type="entry name" value="Transferase(Phosphotransferase) domain 1"/>
    <property type="match status" value="1"/>
</dbReference>
<dbReference type="InterPro" id="IPR008271">
    <property type="entry name" value="Ser/Thr_kinase_AS"/>
</dbReference>
<dbReference type="GO" id="GO:0005634">
    <property type="term" value="C:nucleus"/>
    <property type="evidence" value="ECO:0007669"/>
    <property type="project" value="TreeGrafter"/>
</dbReference>
<feature type="domain" description="Protein kinase" evidence="9">
    <location>
        <begin position="87"/>
        <end position="413"/>
    </location>
</feature>
<dbReference type="SMART" id="SM00220">
    <property type="entry name" value="S_TKc"/>
    <property type="match status" value="1"/>
</dbReference>
<dbReference type="OrthoDB" id="283111at2759"/>
<proteinExistence type="inferred from homology"/>
<comment type="similarity">
    <text evidence="7">Belongs to the protein kinase superfamily.</text>
</comment>
<keyword evidence="1 7" id="KW-0723">Serine/threonine-protein kinase</keyword>
<dbReference type="GO" id="GO:0043484">
    <property type="term" value="P:regulation of RNA splicing"/>
    <property type="evidence" value="ECO:0007669"/>
    <property type="project" value="TreeGrafter"/>
</dbReference>
<evidence type="ECO:0000256" key="6">
    <source>
        <dbReference type="PROSITE-ProRule" id="PRU10141"/>
    </source>
</evidence>
<evidence type="ECO:0000256" key="1">
    <source>
        <dbReference type="ARBA" id="ARBA00022527"/>
    </source>
</evidence>
<keyword evidence="3 6" id="KW-0547">Nucleotide-binding</keyword>
<dbReference type="InterPro" id="IPR017441">
    <property type="entry name" value="Protein_kinase_ATP_BS"/>
</dbReference>
<keyword evidence="2" id="KW-0808">Transferase</keyword>
<feature type="binding site" evidence="6">
    <location>
        <position position="116"/>
    </location>
    <ligand>
        <name>ATP</name>
        <dbReference type="ChEBI" id="CHEBI:30616"/>
    </ligand>
</feature>
<dbReference type="SUPFAM" id="SSF56112">
    <property type="entry name" value="Protein kinase-like (PK-like)"/>
    <property type="match status" value="1"/>
</dbReference>